<sequence>MPHQRPDPRRFWEDTGPAVAGRAPADQRADVPAAVPPSYTYGAPHPASGPPPRVGSAVTALVCAVLTLAIPAFFTLVLGVLPFAVLVNVPGIAFGAATLARTGDPEEVERFIAYTWGATILYLLVVALAIAGMVTLLLTV</sequence>
<feature type="transmembrane region" description="Helical" evidence="2">
    <location>
        <begin position="111"/>
        <end position="138"/>
    </location>
</feature>
<evidence type="ECO:0000313" key="3">
    <source>
        <dbReference type="EMBL" id="TQN27652.1"/>
    </source>
</evidence>
<dbReference type="AlphaFoldDB" id="A0A543N746"/>
<organism evidence="3 4">
    <name type="scientific">Haloactinospora alba</name>
    <dbReference type="NCBI Taxonomy" id="405555"/>
    <lineage>
        <taxon>Bacteria</taxon>
        <taxon>Bacillati</taxon>
        <taxon>Actinomycetota</taxon>
        <taxon>Actinomycetes</taxon>
        <taxon>Streptosporangiales</taxon>
        <taxon>Nocardiopsidaceae</taxon>
        <taxon>Haloactinospora</taxon>
    </lineage>
</organism>
<feature type="transmembrane region" description="Helical" evidence="2">
    <location>
        <begin position="80"/>
        <end position="99"/>
    </location>
</feature>
<evidence type="ECO:0000256" key="1">
    <source>
        <dbReference type="SAM" id="MobiDB-lite"/>
    </source>
</evidence>
<dbReference type="RefSeq" id="WP_246062488.1">
    <property type="nucleotide sequence ID" value="NZ_VFQC01000003.1"/>
</dbReference>
<feature type="region of interest" description="Disordered" evidence="1">
    <location>
        <begin position="1"/>
        <end position="37"/>
    </location>
</feature>
<keyword evidence="2" id="KW-1133">Transmembrane helix</keyword>
<protein>
    <submittedName>
        <fullName evidence="3">Uncharacterized protein</fullName>
    </submittedName>
</protein>
<dbReference type="Proteomes" id="UP000317422">
    <property type="component" value="Unassembled WGS sequence"/>
</dbReference>
<feature type="compositionally biased region" description="Basic and acidic residues" evidence="1">
    <location>
        <begin position="1"/>
        <end position="13"/>
    </location>
</feature>
<gene>
    <name evidence="3" type="ORF">FHX37_4376</name>
</gene>
<feature type="transmembrane region" description="Helical" evidence="2">
    <location>
        <begin position="54"/>
        <end position="74"/>
    </location>
</feature>
<keyword evidence="2" id="KW-0472">Membrane</keyword>
<keyword evidence="4" id="KW-1185">Reference proteome</keyword>
<evidence type="ECO:0000313" key="4">
    <source>
        <dbReference type="Proteomes" id="UP000317422"/>
    </source>
</evidence>
<comment type="caution">
    <text evidence="3">The sequence shown here is derived from an EMBL/GenBank/DDBJ whole genome shotgun (WGS) entry which is preliminary data.</text>
</comment>
<reference evidence="3 4" key="1">
    <citation type="submission" date="2019-06" db="EMBL/GenBank/DDBJ databases">
        <title>Sequencing the genomes of 1000 actinobacteria strains.</title>
        <authorList>
            <person name="Klenk H.-P."/>
        </authorList>
    </citation>
    <scope>NUCLEOTIDE SEQUENCE [LARGE SCALE GENOMIC DNA]</scope>
    <source>
        <strain evidence="3 4">DSM 45015</strain>
    </source>
</reference>
<proteinExistence type="predicted"/>
<name>A0A543N746_9ACTN</name>
<dbReference type="EMBL" id="VFQC01000003">
    <property type="protein sequence ID" value="TQN27652.1"/>
    <property type="molecule type" value="Genomic_DNA"/>
</dbReference>
<accession>A0A543N746</accession>
<keyword evidence="2" id="KW-0812">Transmembrane</keyword>
<evidence type="ECO:0000256" key="2">
    <source>
        <dbReference type="SAM" id="Phobius"/>
    </source>
</evidence>